<gene>
    <name evidence="2" type="ORF">JoomaDRAFT_2917</name>
</gene>
<keyword evidence="1" id="KW-0472">Membrane</keyword>
<evidence type="ECO:0000313" key="2">
    <source>
        <dbReference type="EMBL" id="EIJ39878.1"/>
    </source>
</evidence>
<keyword evidence="1" id="KW-0812">Transmembrane</keyword>
<organism evidence="2 3">
    <name type="scientific">Galbibacter orientalis DSM 19592</name>
    <dbReference type="NCBI Taxonomy" id="926559"/>
    <lineage>
        <taxon>Bacteria</taxon>
        <taxon>Pseudomonadati</taxon>
        <taxon>Bacteroidota</taxon>
        <taxon>Flavobacteriia</taxon>
        <taxon>Flavobacteriales</taxon>
        <taxon>Flavobacteriaceae</taxon>
        <taxon>Galbibacter</taxon>
    </lineage>
</organism>
<dbReference type="STRING" id="926559.JoomaDRAFT_2917"/>
<feature type="transmembrane region" description="Helical" evidence="1">
    <location>
        <begin position="6"/>
        <end position="28"/>
    </location>
</feature>
<proteinExistence type="predicted"/>
<dbReference type="EMBL" id="JH651379">
    <property type="protein sequence ID" value="EIJ39878.1"/>
    <property type="molecule type" value="Genomic_DNA"/>
</dbReference>
<keyword evidence="3" id="KW-1185">Reference proteome</keyword>
<accession>I3C8D5</accession>
<dbReference type="AlphaFoldDB" id="I3C8D5"/>
<sequence>MKSKGFIGAFLGVINSSCSLMNILFVAVERALRAYGYGKRYIYKFAGNNF</sequence>
<reference evidence="2 3" key="1">
    <citation type="submission" date="2012-02" db="EMBL/GenBank/DDBJ databases">
        <title>Improved High-Quality Draft genome of Joostella marina DSM 19592.</title>
        <authorList>
            <consortium name="US DOE Joint Genome Institute (JGI-PGF)"/>
            <person name="Lucas S."/>
            <person name="Copeland A."/>
            <person name="Lapidus A."/>
            <person name="Bruce D."/>
            <person name="Goodwin L."/>
            <person name="Pitluck S."/>
            <person name="Peters L."/>
            <person name="Chertkov O."/>
            <person name="Ovchinnikova G."/>
            <person name="Kyrpides N."/>
            <person name="Mavromatis K."/>
            <person name="Detter J.C."/>
            <person name="Han C."/>
            <person name="Land M."/>
            <person name="Hauser L."/>
            <person name="Markowitz V."/>
            <person name="Cheng J.-F."/>
            <person name="Hugenholtz P."/>
            <person name="Woyke T."/>
            <person name="Wu D."/>
            <person name="Tindall B."/>
            <person name="Brambilla E."/>
            <person name="Klenk H.-P."/>
            <person name="Eisen J.A."/>
        </authorList>
    </citation>
    <scope>NUCLEOTIDE SEQUENCE [LARGE SCALE GENOMIC DNA]</scope>
    <source>
        <strain evidence="2 3">DSM 19592</strain>
    </source>
</reference>
<dbReference type="Proteomes" id="UP000004690">
    <property type="component" value="Unassembled WGS sequence"/>
</dbReference>
<dbReference type="HOGENOM" id="CLU_3118736_0_0_10"/>
<keyword evidence="1" id="KW-1133">Transmembrane helix</keyword>
<name>I3C8D5_9FLAO</name>
<protein>
    <submittedName>
        <fullName evidence="2">Uncharacterized protein</fullName>
    </submittedName>
</protein>
<evidence type="ECO:0000256" key="1">
    <source>
        <dbReference type="SAM" id="Phobius"/>
    </source>
</evidence>
<evidence type="ECO:0000313" key="3">
    <source>
        <dbReference type="Proteomes" id="UP000004690"/>
    </source>
</evidence>